<dbReference type="CDD" id="cd08565">
    <property type="entry name" value="GDPD_pAtGDE_like"/>
    <property type="match status" value="1"/>
</dbReference>
<dbReference type="InterPro" id="IPR017946">
    <property type="entry name" value="PLC-like_Pdiesterase_TIM-brl"/>
</dbReference>
<dbReference type="RefSeq" id="WP_248550668.1">
    <property type="nucleotide sequence ID" value="NZ_JALPRK010000003.1"/>
</dbReference>
<evidence type="ECO:0000313" key="3">
    <source>
        <dbReference type="Proteomes" id="UP001139534"/>
    </source>
</evidence>
<dbReference type="Pfam" id="PF03009">
    <property type="entry name" value="GDPD"/>
    <property type="match status" value="1"/>
</dbReference>
<dbReference type="EMBL" id="JALPRK010000003">
    <property type="protein sequence ID" value="MCK8486445.1"/>
    <property type="molecule type" value="Genomic_DNA"/>
</dbReference>
<dbReference type="SUPFAM" id="SSF51695">
    <property type="entry name" value="PLC-like phosphodiesterases"/>
    <property type="match status" value="1"/>
</dbReference>
<dbReference type="Gene3D" id="3.20.20.190">
    <property type="entry name" value="Phosphatidylinositol (PI) phosphodiesterase"/>
    <property type="match status" value="1"/>
</dbReference>
<name>A0A9X1XUS9_9BACL</name>
<feature type="domain" description="GP-PDE" evidence="1">
    <location>
        <begin position="11"/>
        <end position="248"/>
    </location>
</feature>
<reference evidence="2" key="1">
    <citation type="submission" date="2022-04" db="EMBL/GenBank/DDBJ databases">
        <authorList>
            <person name="Seo M.-J."/>
        </authorList>
    </citation>
    <scope>NUCLEOTIDE SEQUENCE</scope>
    <source>
        <strain evidence="2">MBLB2552</strain>
    </source>
</reference>
<dbReference type="Proteomes" id="UP001139534">
    <property type="component" value="Unassembled WGS sequence"/>
</dbReference>
<dbReference type="PANTHER" id="PTHR46211">
    <property type="entry name" value="GLYCEROPHOSPHORYL DIESTER PHOSPHODIESTERASE"/>
    <property type="match status" value="1"/>
</dbReference>
<evidence type="ECO:0000313" key="2">
    <source>
        <dbReference type="EMBL" id="MCK8486445.1"/>
    </source>
</evidence>
<dbReference type="PANTHER" id="PTHR46211:SF14">
    <property type="entry name" value="GLYCEROPHOSPHODIESTER PHOSPHODIESTERASE"/>
    <property type="match status" value="1"/>
</dbReference>
<evidence type="ECO:0000259" key="1">
    <source>
        <dbReference type="PROSITE" id="PS51704"/>
    </source>
</evidence>
<accession>A0A9X1XUS9</accession>
<sequence>MIERLNQDASLMIAGHRGYKSAYPENTLLAFREALDLGVDMMEFDLRLSKDGEIMVIHDATVDRTTNGSGAVGDYTCEELKRLDAGGWFGREFAGLQIPTLAELVALLADYPDVLLNVEIKPAANAKQAADLTIALLDESGFLPRAVFTCFDAEVLTYIHDSYGLKTQGFPAELMSGFVYGEGGTYSKMWALGLEMKLLTPERVQEFRELGLLVWSYCPDEPEQVRYSVECGVTGMTCNNPLPALHLHRGMQILTSEIGDRSRW</sequence>
<protein>
    <submittedName>
        <fullName evidence="2">Glycerophosphodiester phosphodiesterase</fullName>
    </submittedName>
</protein>
<comment type="caution">
    <text evidence="2">The sequence shown here is derived from an EMBL/GenBank/DDBJ whole genome shotgun (WGS) entry which is preliminary data.</text>
</comment>
<organism evidence="2 3">
    <name type="scientific">Paenibacillus mellifer</name>
    <dbReference type="NCBI Taxonomy" id="2937794"/>
    <lineage>
        <taxon>Bacteria</taxon>
        <taxon>Bacillati</taxon>
        <taxon>Bacillota</taxon>
        <taxon>Bacilli</taxon>
        <taxon>Bacillales</taxon>
        <taxon>Paenibacillaceae</taxon>
        <taxon>Paenibacillus</taxon>
    </lineage>
</organism>
<dbReference type="PROSITE" id="PS51704">
    <property type="entry name" value="GP_PDE"/>
    <property type="match status" value="1"/>
</dbReference>
<gene>
    <name evidence="2" type="ORF">M0651_04570</name>
</gene>
<proteinExistence type="predicted"/>
<dbReference type="GO" id="GO:0006629">
    <property type="term" value="P:lipid metabolic process"/>
    <property type="evidence" value="ECO:0007669"/>
    <property type="project" value="InterPro"/>
</dbReference>
<dbReference type="GO" id="GO:0008081">
    <property type="term" value="F:phosphoric diester hydrolase activity"/>
    <property type="evidence" value="ECO:0007669"/>
    <property type="project" value="InterPro"/>
</dbReference>
<dbReference type="AlphaFoldDB" id="A0A9X1XUS9"/>
<dbReference type="InterPro" id="IPR030395">
    <property type="entry name" value="GP_PDE_dom"/>
</dbReference>
<keyword evidence="3" id="KW-1185">Reference proteome</keyword>